<dbReference type="InterPro" id="IPR036086">
    <property type="entry name" value="ParB/Sulfiredoxin_sf"/>
</dbReference>
<organism evidence="2 3">
    <name type="scientific">Flammeovirga kamogawensis</name>
    <dbReference type="NCBI Taxonomy" id="373891"/>
    <lineage>
        <taxon>Bacteria</taxon>
        <taxon>Pseudomonadati</taxon>
        <taxon>Bacteroidota</taxon>
        <taxon>Cytophagia</taxon>
        <taxon>Cytophagales</taxon>
        <taxon>Flammeovirgaceae</taxon>
        <taxon>Flammeovirga</taxon>
    </lineage>
</organism>
<dbReference type="SUPFAM" id="SSF110849">
    <property type="entry name" value="ParB/Sulfiredoxin"/>
    <property type="match status" value="1"/>
</dbReference>
<keyword evidence="2" id="KW-0614">Plasmid</keyword>
<evidence type="ECO:0000259" key="1">
    <source>
        <dbReference type="SMART" id="SM00470"/>
    </source>
</evidence>
<dbReference type="CDD" id="cd16387">
    <property type="entry name" value="ParB_N_Srx"/>
    <property type="match status" value="1"/>
</dbReference>
<feature type="domain" description="ParB-like N-terminal" evidence="1">
    <location>
        <begin position="35"/>
        <end position="123"/>
    </location>
</feature>
<protein>
    <submittedName>
        <fullName evidence="2">ParB/Srx family N-terminal domain-containing protein</fullName>
    </submittedName>
</protein>
<dbReference type="RefSeq" id="WP_144077372.1">
    <property type="nucleotide sequence ID" value="NZ_CP076131.1"/>
</dbReference>
<dbReference type="SMART" id="SM00470">
    <property type="entry name" value="ParB"/>
    <property type="match status" value="1"/>
</dbReference>
<reference evidence="2 3" key="1">
    <citation type="submission" date="2021-05" db="EMBL/GenBank/DDBJ databases">
        <title>Comparative genomic studies on the polysaccharide-degrading batcterial strains of the Flammeovirga genus.</title>
        <authorList>
            <person name="Zewei F."/>
            <person name="Zheng Z."/>
            <person name="Yu L."/>
            <person name="Ruyue G."/>
            <person name="Yanhong M."/>
            <person name="Yuanyuan C."/>
            <person name="Jingyan G."/>
            <person name="Wenjun H."/>
        </authorList>
    </citation>
    <scope>NUCLEOTIDE SEQUENCE [LARGE SCALE GENOMIC DNA]</scope>
    <source>
        <strain evidence="2 3">YS10</strain>
        <plasmid evidence="2 3">p2</plasmid>
    </source>
</reference>
<dbReference type="EMBL" id="CP076131">
    <property type="protein sequence ID" value="QWG10797.1"/>
    <property type="molecule type" value="Genomic_DNA"/>
</dbReference>
<evidence type="ECO:0000313" key="2">
    <source>
        <dbReference type="EMBL" id="QWG10797.1"/>
    </source>
</evidence>
<evidence type="ECO:0000313" key="3">
    <source>
        <dbReference type="Proteomes" id="UP000682802"/>
    </source>
</evidence>
<dbReference type="Proteomes" id="UP000682802">
    <property type="component" value="Plasmid p2"/>
</dbReference>
<name>A0ABX8H5U5_9BACT</name>
<geneLocation type="plasmid" evidence="2 3">
    <name>p2</name>
</geneLocation>
<proteinExistence type="predicted"/>
<keyword evidence="3" id="KW-1185">Reference proteome</keyword>
<gene>
    <name evidence="2" type="ORF">KM029_26695</name>
</gene>
<dbReference type="InterPro" id="IPR003115">
    <property type="entry name" value="ParB_N"/>
</dbReference>
<accession>A0ABX8H5U5</accession>
<sequence>MANLNINTNRKKKNRTVFDRAAQNEASIDRNNYIERNGIVILPELESYIRKQDVEEAELFRESIETEGIREPLLLVNIPGHDNLLIDGHHRYKASENSPTVPVKYITSLNTLDEVKVWMLKNQLGRRNLKDFERIELSEKLLSFNAKLGIEKRVQNASKNESANLHFRNEEESASPKKIDHTQNIADTANTSRRNTAKALKIIREAPEELKDLVRSGERSIHSAYQEITKKAKAEKVEKTPKVNLKETSLQEKLNDSSNEITAKGKINTLDNTYLSFKNSLSKGNKELAKTELDNMIHLINELKANL</sequence>
<dbReference type="Gene3D" id="3.90.1530.10">
    <property type="entry name" value="Conserved hypothetical protein from pyrococcus furiosus pfu- 392566-001, ParB domain"/>
    <property type="match status" value="1"/>
</dbReference>